<accession>A0ABW0QAN9</accession>
<dbReference type="InterPro" id="IPR036754">
    <property type="entry name" value="YbaK/aa-tRNA-synt-asso_dom_sf"/>
</dbReference>
<dbReference type="Proteomes" id="UP001596084">
    <property type="component" value="Unassembled WGS sequence"/>
</dbReference>
<dbReference type="CDD" id="cd04332">
    <property type="entry name" value="YbaK_like"/>
    <property type="match status" value="1"/>
</dbReference>
<feature type="domain" description="YbaK/aminoacyl-tRNA synthetase-associated" evidence="1">
    <location>
        <begin position="23"/>
        <end position="141"/>
    </location>
</feature>
<evidence type="ECO:0000313" key="2">
    <source>
        <dbReference type="EMBL" id="MFC5520962.1"/>
    </source>
</evidence>
<dbReference type="Pfam" id="PF04073">
    <property type="entry name" value="tRNA_edit"/>
    <property type="match status" value="1"/>
</dbReference>
<reference evidence="3" key="1">
    <citation type="journal article" date="2019" name="Int. J. Syst. Evol. Microbiol.">
        <title>The Global Catalogue of Microorganisms (GCM) 10K type strain sequencing project: providing services to taxonomists for standard genome sequencing and annotation.</title>
        <authorList>
            <consortium name="The Broad Institute Genomics Platform"/>
            <consortium name="The Broad Institute Genome Sequencing Center for Infectious Disease"/>
            <person name="Wu L."/>
            <person name="Ma J."/>
        </authorList>
    </citation>
    <scope>NUCLEOTIDE SEQUENCE [LARGE SCALE GENOMIC DNA]</scope>
    <source>
        <strain evidence="3">CGMCC 4.7277</strain>
    </source>
</reference>
<dbReference type="RefSeq" id="WP_068833621.1">
    <property type="nucleotide sequence ID" value="NZ_JBHSMX010000012.1"/>
</dbReference>
<proteinExistence type="predicted"/>
<evidence type="ECO:0000313" key="3">
    <source>
        <dbReference type="Proteomes" id="UP001596084"/>
    </source>
</evidence>
<dbReference type="PANTHER" id="PTHR30411:SF9">
    <property type="entry name" value="MULTIFUNCTIONAL SER_THR-TRNA DEACYLASE PROXP-Y"/>
    <property type="match status" value="1"/>
</dbReference>
<name>A0ABW0QAN9_9BURK</name>
<evidence type="ECO:0000259" key="1">
    <source>
        <dbReference type="Pfam" id="PF04073"/>
    </source>
</evidence>
<organism evidence="2 3">
    <name type="scientific">Polaromonas jejuensis</name>
    <dbReference type="NCBI Taxonomy" id="457502"/>
    <lineage>
        <taxon>Bacteria</taxon>
        <taxon>Pseudomonadati</taxon>
        <taxon>Pseudomonadota</taxon>
        <taxon>Betaproteobacteria</taxon>
        <taxon>Burkholderiales</taxon>
        <taxon>Comamonadaceae</taxon>
        <taxon>Polaromonas</taxon>
    </lineage>
</organism>
<dbReference type="PANTHER" id="PTHR30411">
    <property type="entry name" value="CYTOPLASMIC PROTEIN"/>
    <property type="match status" value="1"/>
</dbReference>
<dbReference type="InterPro" id="IPR007214">
    <property type="entry name" value="YbaK/aa-tRNA-synth-assoc-dom"/>
</dbReference>
<sequence>MPIPSHLSSYLDQRGARYEICAHKHSHTSAETARSAHVPQNQLAKSVILEDDAGCVMAVIPADKTVMVGELARLLGRKELRLADEGRIAKLFADCDLGAVPPVGMAWGVETIVDDELEANEVVYMEGGDHERLLRMSQEQFHALMSSQPHGRFCKAPTH</sequence>
<gene>
    <name evidence="2" type="ORF">ACFPP7_08520</name>
</gene>
<protein>
    <submittedName>
        <fullName evidence="2">Aminoacyl-tRNA deacylase</fullName>
    </submittedName>
</protein>
<dbReference type="SUPFAM" id="SSF55826">
    <property type="entry name" value="YbaK/ProRS associated domain"/>
    <property type="match status" value="1"/>
</dbReference>
<keyword evidence="3" id="KW-1185">Reference proteome</keyword>
<dbReference type="Gene3D" id="3.90.960.10">
    <property type="entry name" value="YbaK/aminoacyl-tRNA synthetase-associated domain"/>
    <property type="match status" value="1"/>
</dbReference>
<dbReference type="EMBL" id="JBHSMX010000012">
    <property type="protein sequence ID" value="MFC5520962.1"/>
    <property type="molecule type" value="Genomic_DNA"/>
</dbReference>
<comment type="caution">
    <text evidence="2">The sequence shown here is derived from an EMBL/GenBank/DDBJ whole genome shotgun (WGS) entry which is preliminary data.</text>
</comment>